<feature type="compositionally biased region" description="Polar residues" evidence="3">
    <location>
        <begin position="1"/>
        <end position="13"/>
    </location>
</feature>
<keyword evidence="2" id="KW-0677">Repeat</keyword>
<keyword evidence="1" id="KW-0433">Leucine-rich repeat</keyword>
<dbReference type="SUPFAM" id="SSF52058">
    <property type="entry name" value="L domain-like"/>
    <property type="match status" value="1"/>
</dbReference>
<dbReference type="EMBL" id="JAECZO010000002">
    <property type="protein sequence ID" value="KAK7199867.1"/>
    <property type="molecule type" value="Genomic_DNA"/>
</dbReference>
<dbReference type="PANTHER" id="PTHR46652:SF3">
    <property type="entry name" value="LEUCINE-RICH REPEAT-CONTAINING PROTEIN 9"/>
    <property type="match status" value="1"/>
</dbReference>
<dbReference type="Proteomes" id="UP001430356">
    <property type="component" value="Unassembled WGS sequence"/>
</dbReference>
<evidence type="ECO:0000256" key="3">
    <source>
        <dbReference type="SAM" id="MobiDB-lite"/>
    </source>
</evidence>
<evidence type="ECO:0000313" key="4">
    <source>
        <dbReference type="EMBL" id="KAK7199867.1"/>
    </source>
</evidence>
<evidence type="ECO:0000313" key="5">
    <source>
        <dbReference type="Proteomes" id="UP001430356"/>
    </source>
</evidence>
<dbReference type="InterPro" id="IPR001611">
    <property type="entry name" value="Leu-rich_rpt"/>
</dbReference>
<evidence type="ECO:0000256" key="1">
    <source>
        <dbReference type="ARBA" id="ARBA00022614"/>
    </source>
</evidence>
<comment type="caution">
    <text evidence="4">The sequence shown here is derived from an EMBL/GenBank/DDBJ whole genome shotgun (WGS) entry which is preliminary data.</text>
</comment>
<name>A0AAW0F208_9TRYP</name>
<dbReference type="PROSITE" id="PS51450">
    <property type="entry name" value="LRR"/>
    <property type="match status" value="2"/>
</dbReference>
<dbReference type="AlphaFoldDB" id="A0AAW0F208"/>
<gene>
    <name evidence="4" type="ORF">NESM_000034600</name>
</gene>
<proteinExistence type="predicted"/>
<organism evidence="4 5">
    <name type="scientific">Novymonas esmeraldas</name>
    <dbReference type="NCBI Taxonomy" id="1808958"/>
    <lineage>
        <taxon>Eukaryota</taxon>
        <taxon>Discoba</taxon>
        <taxon>Euglenozoa</taxon>
        <taxon>Kinetoplastea</taxon>
        <taxon>Metakinetoplastina</taxon>
        <taxon>Trypanosomatida</taxon>
        <taxon>Trypanosomatidae</taxon>
        <taxon>Novymonas</taxon>
    </lineage>
</organism>
<evidence type="ECO:0000256" key="2">
    <source>
        <dbReference type="ARBA" id="ARBA00022737"/>
    </source>
</evidence>
<accession>A0AAW0F208</accession>
<keyword evidence="5" id="KW-1185">Reference proteome</keyword>
<sequence length="484" mass="51118">MSTTIYIGTSTARPSRDDGSPASAVSVPSLAEAHDLTLDELKGGLSDLGHNRYGELVYTRCDLAARHLRALPALHRYIHLQRLCVDDNGLTELDAVRHMPQLVHLHARRNRLTSDVFGSLAVAAAGCLERLYLDDNCITSLSGLERLPFLLDFTCCGNRIRQVPASCLGAAQRLMRFAIADNVVEEIEINAFAAARQLRVLELEGNLLSSTEFLQSLTPQAERVNIANNRARHLSTALTQLTCLTALDVGRNGLVGLTELRVLRSLKALRTVTFSGNAALEHLPLHATGRGGGGGSPLDGFLAPPQATAYHTEVVMSDEEEDAGRSAGSDTDGATTVTGGDATASGVTAVGGSPDDSGMLSRPSASAAAAAAGGVPGRDHAVSKGVVRRKSSVAVAAPPTTAAYACLAAPETHGFVRAVGSAGRDAELSVRVHHHREILALPESEQVYLWTLSVLPQLTEMNGRAIHPAEVAKAMFLFGDNNGK</sequence>
<protein>
    <submittedName>
        <fullName evidence="4">Uncharacterized protein</fullName>
    </submittedName>
</protein>
<reference evidence="4 5" key="1">
    <citation type="journal article" date="2021" name="MBio">
        <title>A New Model Trypanosomatid, Novymonas esmeraldas: Genomic Perception of Its 'Candidatus Pandoraea novymonadis' Endosymbiont.</title>
        <authorList>
            <person name="Zakharova A."/>
            <person name="Saura A."/>
            <person name="Butenko A."/>
            <person name="Podesvova L."/>
            <person name="Warmusova S."/>
            <person name="Kostygov A.Y."/>
            <person name="Nenarokova A."/>
            <person name="Lukes J."/>
            <person name="Opperdoes F.R."/>
            <person name="Yurchenko V."/>
        </authorList>
    </citation>
    <scope>NUCLEOTIDE SEQUENCE [LARGE SCALE GENOMIC DNA]</scope>
    <source>
        <strain evidence="4 5">E262AT.01</strain>
    </source>
</reference>
<feature type="region of interest" description="Disordered" evidence="3">
    <location>
        <begin position="317"/>
        <end position="365"/>
    </location>
</feature>
<dbReference type="PANTHER" id="PTHR46652">
    <property type="entry name" value="LEUCINE-RICH REPEAT AND IQ DOMAIN-CONTAINING PROTEIN 1-RELATED"/>
    <property type="match status" value="1"/>
</dbReference>
<feature type="region of interest" description="Disordered" evidence="3">
    <location>
        <begin position="1"/>
        <end position="25"/>
    </location>
</feature>
<dbReference type="InterPro" id="IPR050836">
    <property type="entry name" value="SDS22/Internalin_LRR"/>
</dbReference>
<dbReference type="Gene3D" id="3.80.10.10">
    <property type="entry name" value="Ribonuclease Inhibitor"/>
    <property type="match status" value="1"/>
</dbReference>
<dbReference type="InterPro" id="IPR032675">
    <property type="entry name" value="LRR_dom_sf"/>
</dbReference>
<feature type="compositionally biased region" description="Low complexity" evidence="3">
    <location>
        <begin position="327"/>
        <end position="353"/>
    </location>
</feature>